<evidence type="ECO:0000256" key="4">
    <source>
        <dbReference type="ARBA" id="ARBA00022827"/>
    </source>
</evidence>
<feature type="domain" description="Glucose-methanol-choline oxidoreductase C-terminal" evidence="8">
    <location>
        <begin position="364"/>
        <end position="485"/>
    </location>
</feature>
<comment type="similarity">
    <text evidence="2">Belongs to the GMC oxidoreductase family.</text>
</comment>
<evidence type="ECO:0000256" key="2">
    <source>
        <dbReference type="ARBA" id="ARBA00010790"/>
    </source>
</evidence>
<dbReference type="InterPro" id="IPR036188">
    <property type="entry name" value="FAD/NAD-bd_sf"/>
</dbReference>
<dbReference type="Gene3D" id="3.50.50.60">
    <property type="entry name" value="FAD/NAD(P)-binding domain"/>
    <property type="match status" value="2"/>
</dbReference>
<dbReference type="PANTHER" id="PTHR42784">
    <property type="entry name" value="PYRANOSE 2-OXIDASE"/>
    <property type="match status" value="1"/>
</dbReference>
<keyword evidence="3" id="KW-0285">Flavoprotein</keyword>
<dbReference type="Proteomes" id="UP000234483">
    <property type="component" value="Unassembled WGS sequence"/>
</dbReference>
<proteinExistence type="inferred from homology"/>
<reference evidence="9 12" key="2">
    <citation type="submission" date="2018-01" db="EMBL/GenBank/DDBJ databases">
        <title>Complete genome sequence of Caulobacter flavus RHGG3.</title>
        <authorList>
            <person name="Yang E."/>
        </authorList>
    </citation>
    <scope>NUCLEOTIDE SEQUENCE [LARGE SCALE GENOMIC DNA]</scope>
    <source>
        <strain evidence="9 12">RHGG3</strain>
    </source>
</reference>
<protein>
    <recommendedName>
        <fullName evidence="13">GMC family oxidoreductase</fullName>
    </recommendedName>
</protein>
<dbReference type="GO" id="GO:0016614">
    <property type="term" value="F:oxidoreductase activity, acting on CH-OH group of donors"/>
    <property type="evidence" value="ECO:0007669"/>
    <property type="project" value="InterPro"/>
</dbReference>
<dbReference type="SUPFAM" id="SSF51905">
    <property type="entry name" value="FAD/NAD(P)-binding domain"/>
    <property type="match status" value="1"/>
</dbReference>
<evidence type="ECO:0000256" key="3">
    <source>
        <dbReference type="ARBA" id="ARBA00022630"/>
    </source>
</evidence>
<evidence type="ECO:0000259" key="6">
    <source>
        <dbReference type="Pfam" id="PF00732"/>
    </source>
</evidence>
<accession>A0A2N5CMU4</accession>
<dbReference type="KEGG" id="cfh:C1707_12560"/>
<feature type="domain" description="Glucose-methanol-choline oxidoreductase N-terminal" evidence="6">
    <location>
        <begin position="208"/>
        <end position="287"/>
    </location>
</feature>
<organism evidence="10 11">
    <name type="scientific">Caulobacter flavus</name>
    <dbReference type="NCBI Taxonomy" id="1679497"/>
    <lineage>
        <taxon>Bacteria</taxon>
        <taxon>Pseudomonadati</taxon>
        <taxon>Pseudomonadota</taxon>
        <taxon>Alphaproteobacteria</taxon>
        <taxon>Caulobacterales</taxon>
        <taxon>Caulobacteraceae</taxon>
        <taxon>Caulobacter</taxon>
    </lineage>
</organism>
<dbReference type="EMBL" id="PJRQ01000045">
    <property type="protein sequence ID" value="PLR07458.1"/>
    <property type="molecule type" value="Genomic_DNA"/>
</dbReference>
<keyword evidence="5" id="KW-0560">Oxidoreductase</keyword>
<sequence>MRAIGEALMIRNGKDIADGAVIETQVCIVGSGPAGITAAWELQKAGVKVTLIEGGPDSPGSALDPTWPAKSLLYDGVADGQFAEAEPDFLIRPYNRAGGPWERERMFGGTSAHWGGQSRPLDPIDFEKRPGFPGWPITREELDPYYAQAAELCVLHGDDFRPETWAEILGAEVPELTGFDTTIYQYLGPNYLKFAQRTFDGVTIADSAADVIVNATLLQIDHEQGRVCGLRVASMDGASPPKKATEFTIKADYVVLACGAVENARQLLLSDVGNDHDQVGRYFMCHPLSTGQVISVGGAYLTDAQTRLMGGKTLVGNRPVTWQDENGVRVSGRFSPSAEEQKRLGIGSCWFWSNYGQYYFEMAPNPDSRITLADTVDPVFGQRQTHITWLLSDRDEATYTQTTQLFKAAVEALGGDVYCQSWPSVKQGLTVNGHHIGTTRMSADPQEGVVDADLKVHGLDNLYIAGSSVFASTGISNPTFTIVTLSIRLAEHLRGKVGAP</sequence>
<evidence type="ECO:0000313" key="10">
    <source>
        <dbReference type="EMBL" id="PLR07458.1"/>
    </source>
</evidence>
<dbReference type="InterPro" id="IPR000172">
    <property type="entry name" value="GMC_OxRdtase_N"/>
</dbReference>
<keyword evidence="12" id="KW-1185">Reference proteome</keyword>
<evidence type="ECO:0008006" key="13">
    <source>
        <dbReference type="Google" id="ProtNLM"/>
    </source>
</evidence>
<dbReference type="InterPro" id="IPR002938">
    <property type="entry name" value="FAD-bd"/>
</dbReference>
<evidence type="ECO:0000313" key="9">
    <source>
        <dbReference type="EMBL" id="AYV47025.1"/>
    </source>
</evidence>
<dbReference type="PANTHER" id="PTHR42784:SF1">
    <property type="entry name" value="PYRANOSE 2-OXIDASE"/>
    <property type="match status" value="1"/>
</dbReference>
<dbReference type="Pfam" id="PF00732">
    <property type="entry name" value="GMC_oxred_N"/>
    <property type="match status" value="1"/>
</dbReference>
<dbReference type="InterPro" id="IPR007867">
    <property type="entry name" value="GMC_OxRtase_C"/>
</dbReference>
<dbReference type="Pfam" id="PF05199">
    <property type="entry name" value="GMC_oxred_C"/>
    <property type="match status" value="1"/>
</dbReference>
<keyword evidence="4" id="KW-0274">FAD</keyword>
<reference evidence="10 11" key="1">
    <citation type="submission" date="2017-12" db="EMBL/GenBank/DDBJ databases">
        <title>The genome sequence of Caulobacter flavus CGMCC1 15093.</title>
        <authorList>
            <person name="Gao J."/>
            <person name="Mao X."/>
            <person name="Sun J."/>
        </authorList>
    </citation>
    <scope>NUCLEOTIDE SEQUENCE [LARGE SCALE GENOMIC DNA]</scope>
    <source>
        <strain evidence="10 11">CGMCC1 15093</strain>
    </source>
</reference>
<comment type="cofactor">
    <cofactor evidence="1">
        <name>FAD</name>
        <dbReference type="ChEBI" id="CHEBI:57692"/>
    </cofactor>
</comment>
<dbReference type="AlphaFoldDB" id="A0A2N5CMU4"/>
<dbReference type="InterPro" id="IPR051473">
    <property type="entry name" value="P2Ox-like"/>
</dbReference>
<dbReference type="Pfam" id="PF01494">
    <property type="entry name" value="FAD_binding_3"/>
    <property type="match status" value="1"/>
</dbReference>
<dbReference type="GO" id="GO:0071949">
    <property type="term" value="F:FAD binding"/>
    <property type="evidence" value="ECO:0007669"/>
    <property type="project" value="InterPro"/>
</dbReference>
<evidence type="ECO:0000256" key="5">
    <source>
        <dbReference type="ARBA" id="ARBA00023002"/>
    </source>
</evidence>
<dbReference type="OrthoDB" id="9798604at2"/>
<name>A0A2N5CMU4_9CAUL</name>
<evidence type="ECO:0000256" key="1">
    <source>
        <dbReference type="ARBA" id="ARBA00001974"/>
    </source>
</evidence>
<gene>
    <name evidence="9" type="ORF">C1707_12560</name>
    <name evidence="10" type="ORF">CFHF_22790</name>
</gene>
<evidence type="ECO:0000259" key="7">
    <source>
        <dbReference type="Pfam" id="PF01494"/>
    </source>
</evidence>
<evidence type="ECO:0000313" key="12">
    <source>
        <dbReference type="Proteomes" id="UP000281192"/>
    </source>
</evidence>
<evidence type="ECO:0000313" key="11">
    <source>
        <dbReference type="Proteomes" id="UP000234483"/>
    </source>
</evidence>
<dbReference type="EMBL" id="CP026100">
    <property type="protein sequence ID" value="AYV47025.1"/>
    <property type="molecule type" value="Genomic_DNA"/>
</dbReference>
<feature type="domain" description="FAD-binding" evidence="7">
    <location>
        <begin position="23"/>
        <end position="53"/>
    </location>
</feature>
<evidence type="ECO:0000259" key="8">
    <source>
        <dbReference type="Pfam" id="PF05199"/>
    </source>
</evidence>
<dbReference type="Proteomes" id="UP000281192">
    <property type="component" value="Chromosome"/>
</dbReference>